<dbReference type="EMBL" id="MU117971">
    <property type="protein sequence ID" value="KAF9652026.1"/>
    <property type="molecule type" value="Genomic_DNA"/>
</dbReference>
<accession>A0ACB6ZQS6</accession>
<organism evidence="1 2">
    <name type="scientific">Thelephora ganbajun</name>
    <name type="common">Ganba fungus</name>
    <dbReference type="NCBI Taxonomy" id="370292"/>
    <lineage>
        <taxon>Eukaryota</taxon>
        <taxon>Fungi</taxon>
        <taxon>Dikarya</taxon>
        <taxon>Basidiomycota</taxon>
        <taxon>Agaricomycotina</taxon>
        <taxon>Agaricomycetes</taxon>
        <taxon>Thelephorales</taxon>
        <taxon>Thelephoraceae</taxon>
        <taxon>Thelephora</taxon>
    </lineage>
</organism>
<name>A0ACB6ZQS6_THEGA</name>
<dbReference type="Proteomes" id="UP000886501">
    <property type="component" value="Unassembled WGS sequence"/>
</dbReference>
<evidence type="ECO:0000313" key="2">
    <source>
        <dbReference type="Proteomes" id="UP000886501"/>
    </source>
</evidence>
<comment type="caution">
    <text evidence="1">The sequence shown here is derived from an EMBL/GenBank/DDBJ whole genome shotgun (WGS) entry which is preliminary data.</text>
</comment>
<gene>
    <name evidence="1" type="ORF">BDM02DRAFT_3109796</name>
</gene>
<reference evidence="1" key="2">
    <citation type="journal article" date="2020" name="Nat. Commun.">
        <title>Large-scale genome sequencing of mycorrhizal fungi provides insights into the early evolution of symbiotic traits.</title>
        <authorList>
            <person name="Miyauchi S."/>
            <person name="Kiss E."/>
            <person name="Kuo A."/>
            <person name="Drula E."/>
            <person name="Kohler A."/>
            <person name="Sanchez-Garcia M."/>
            <person name="Morin E."/>
            <person name="Andreopoulos B."/>
            <person name="Barry K.W."/>
            <person name="Bonito G."/>
            <person name="Buee M."/>
            <person name="Carver A."/>
            <person name="Chen C."/>
            <person name="Cichocki N."/>
            <person name="Clum A."/>
            <person name="Culley D."/>
            <person name="Crous P.W."/>
            <person name="Fauchery L."/>
            <person name="Girlanda M."/>
            <person name="Hayes R.D."/>
            <person name="Keri Z."/>
            <person name="LaButti K."/>
            <person name="Lipzen A."/>
            <person name="Lombard V."/>
            <person name="Magnuson J."/>
            <person name="Maillard F."/>
            <person name="Murat C."/>
            <person name="Nolan M."/>
            <person name="Ohm R.A."/>
            <person name="Pangilinan J."/>
            <person name="Pereira M.F."/>
            <person name="Perotto S."/>
            <person name="Peter M."/>
            <person name="Pfister S."/>
            <person name="Riley R."/>
            <person name="Sitrit Y."/>
            <person name="Stielow J.B."/>
            <person name="Szollosi G."/>
            <person name="Zifcakova L."/>
            <person name="Stursova M."/>
            <person name="Spatafora J.W."/>
            <person name="Tedersoo L."/>
            <person name="Vaario L.M."/>
            <person name="Yamada A."/>
            <person name="Yan M."/>
            <person name="Wang P."/>
            <person name="Xu J."/>
            <person name="Bruns T."/>
            <person name="Baldrian P."/>
            <person name="Vilgalys R."/>
            <person name="Dunand C."/>
            <person name="Henrissat B."/>
            <person name="Grigoriev I.V."/>
            <person name="Hibbett D."/>
            <person name="Nagy L.G."/>
            <person name="Martin F.M."/>
        </authorList>
    </citation>
    <scope>NUCLEOTIDE SEQUENCE</scope>
    <source>
        <strain evidence="1">P2</strain>
    </source>
</reference>
<proteinExistence type="predicted"/>
<keyword evidence="2" id="KW-1185">Reference proteome</keyword>
<sequence length="323" mass="35929">MSSVIRFFSLALALVLVGISAANAYAIPRAVVDYRRHDVNVRIVEETRSIPSVASSPRFIARRREVRDFRVPNRLRTRQTLPRPELGDITDVTSTFPLEERGSGHAYAAPDSSTSNKAAPRDVTLPYADAIPTLLPRNEAGLVQIDLLNTYFREMRAQSRNLRDYSRRARDSRNDPRFRDNTVRELRGFRDNMGRAQGLLGDLGRDKGLANYDRNNDLETLLKDIVNLNKDALSSVTEIVYEIPLLGPILGPIVGELKCIIDEVLNAVENTVDGLLNSLGVTGQWRGLRGNYVSALCEGNLQLLGLCVDTNLSGLGVRSDENR</sequence>
<evidence type="ECO:0000313" key="1">
    <source>
        <dbReference type="EMBL" id="KAF9652026.1"/>
    </source>
</evidence>
<protein>
    <submittedName>
        <fullName evidence="1">Uncharacterized protein</fullName>
    </submittedName>
</protein>
<reference evidence="1" key="1">
    <citation type="submission" date="2019-10" db="EMBL/GenBank/DDBJ databases">
        <authorList>
            <consortium name="DOE Joint Genome Institute"/>
            <person name="Kuo A."/>
            <person name="Miyauchi S."/>
            <person name="Kiss E."/>
            <person name="Drula E."/>
            <person name="Kohler A."/>
            <person name="Sanchez-Garcia M."/>
            <person name="Andreopoulos B."/>
            <person name="Barry K.W."/>
            <person name="Bonito G."/>
            <person name="Buee M."/>
            <person name="Carver A."/>
            <person name="Chen C."/>
            <person name="Cichocki N."/>
            <person name="Clum A."/>
            <person name="Culley D."/>
            <person name="Crous P.W."/>
            <person name="Fauchery L."/>
            <person name="Girlanda M."/>
            <person name="Hayes R."/>
            <person name="Keri Z."/>
            <person name="Labutti K."/>
            <person name="Lipzen A."/>
            <person name="Lombard V."/>
            <person name="Magnuson J."/>
            <person name="Maillard F."/>
            <person name="Morin E."/>
            <person name="Murat C."/>
            <person name="Nolan M."/>
            <person name="Ohm R."/>
            <person name="Pangilinan J."/>
            <person name="Pereira M."/>
            <person name="Perotto S."/>
            <person name="Peter M."/>
            <person name="Riley R."/>
            <person name="Sitrit Y."/>
            <person name="Stielow B."/>
            <person name="Szollosi G."/>
            <person name="Zifcakova L."/>
            <person name="Stursova M."/>
            <person name="Spatafora J.W."/>
            <person name="Tedersoo L."/>
            <person name="Vaario L.-M."/>
            <person name="Yamada A."/>
            <person name="Yan M."/>
            <person name="Wang P."/>
            <person name="Xu J."/>
            <person name="Bruns T."/>
            <person name="Baldrian P."/>
            <person name="Vilgalys R."/>
            <person name="Henrissat B."/>
            <person name="Grigoriev I.V."/>
            <person name="Hibbett D."/>
            <person name="Nagy L.G."/>
            <person name="Martin F.M."/>
        </authorList>
    </citation>
    <scope>NUCLEOTIDE SEQUENCE</scope>
    <source>
        <strain evidence="1">P2</strain>
    </source>
</reference>